<feature type="transmembrane region" description="Helical" evidence="1">
    <location>
        <begin position="47"/>
        <end position="69"/>
    </location>
</feature>
<evidence type="ECO:0008006" key="4">
    <source>
        <dbReference type="Google" id="ProtNLM"/>
    </source>
</evidence>
<keyword evidence="1" id="KW-0812">Transmembrane</keyword>
<dbReference type="Proteomes" id="UP001432180">
    <property type="component" value="Chromosome"/>
</dbReference>
<protein>
    <recommendedName>
        <fullName evidence="4">MFS transporter</fullName>
    </recommendedName>
</protein>
<reference evidence="2 3" key="1">
    <citation type="journal article" date="2023" name="Microorganisms">
        <title>Thiorhodovibrio frisius and Trv. litoralis spp. nov., Two Novel Members from a Clade of Fastidious Purple Sulfur Bacteria That Exhibit Unique Red-Shifted Light-Harvesting Capabilities.</title>
        <authorList>
            <person name="Methner A."/>
            <person name="Kuzyk S.B."/>
            <person name="Petersen J."/>
            <person name="Bauer S."/>
            <person name="Brinkmann H."/>
            <person name="Sichau K."/>
            <person name="Wanner G."/>
            <person name="Wolf J."/>
            <person name="Neumann-Schaal M."/>
            <person name="Henke P."/>
            <person name="Tank M."/>
            <person name="Sproer C."/>
            <person name="Bunk B."/>
            <person name="Overmann J."/>
        </authorList>
    </citation>
    <scope>NUCLEOTIDE SEQUENCE [LARGE SCALE GENOMIC DNA]</scope>
    <source>
        <strain evidence="2 3">DSM 6702</strain>
    </source>
</reference>
<proteinExistence type="predicted"/>
<feature type="transmembrane region" description="Helical" evidence="1">
    <location>
        <begin position="99"/>
        <end position="122"/>
    </location>
</feature>
<accession>A0ABZ0SGC0</accession>
<evidence type="ECO:0000256" key="1">
    <source>
        <dbReference type="SAM" id="Phobius"/>
    </source>
</evidence>
<gene>
    <name evidence="2" type="ORF">Thiowin_04274</name>
</gene>
<keyword evidence="1" id="KW-1133">Transmembrane helix</keyword>
<evidence type="ECO:0000313" key="3">
    <source>
        <dbReference type="Proteomes" id="UP001432180"/>
    </source>
</evidence>
<dbReference type="EMBL" id="CP121472">
    <property type="protein sequence ID" value="WPL19167.1"/>
    <property type="molecule type" value="Genomic_DNA"/>
</dbReference>
<evidence type="ECO:0000313" key="2">
    <source>
        <dbReference type="EMBL" id="WPL19167.1"/>
    </source>
</evidence>
<sequence length="149" mass="15817">MSKQHNGLNPARRQFILWLAQINSVVVLTVLAWVLPGFNAVAPVPSAQQPLLIAALVALPLTLALGRWLMARAGGEIQRGREPVNTAAAASSQADVNRLMGFSVLAWALCELPLVLGFVYALLGGDRLHAMALGAASLVLLLLLRPSSH</sequence>
<keyword evidence="1" id="KW-0472">Membrane</keyword>
<organism evidence="2 3">
    <name type="scientific">Thiorhodovibrio winogradskyi</name>
    <dbReference type="NCBI Taxonomy" id="77007"/>
    <lineage>
        <taxon>Bacteria</taxon>
        <taxon>Pseudomonadati</taxon>
        <taxon>Pseudomonadota</taxon>
        <taxon>Gammaproteobacteria</taxon>
        <taxon>Chromatiales</taxon>
        <taxon>Chromatiaceae</taxon>
        <taxon>Thiorhodovibrio</taxon>
    </lineage>
</organism>
<dbReference type="RefSeq" id="WP_328984914.1">
    <property type="nucleotide sequence ID" value="NZ_CP121472.1"/>
</dbReference>
<name>A0ABZ0SGC0_9GAMM</name>
<feature type="transmembrane region" description="Helical" evidence="1">
    <location>
        <begin position="128"/>
        <end position="144"/>
    </location>
</feature>
<feature type="transmembrane region" description="Helical" evidence="1">
    <location>
        <begin position="15"/>
        <end position="35"/>
    </location>
</feature>
<keyword evidence="3" id="KW-1185">Reference proteome</keyword>